<proteinExistence type="predicted"/>
<accession>Q4VWZ1</accession>
<feature type="compositionally biased region" description="Low complexity" evidence="1">
    <location>
        <begin position="59"/>
        <end position="91"/>
    </location>
</feature>
<protein>
    <submittedName>
        <fullName evidence="2">Uncharacterized protein B1046G12.35</fullName>
    </submittedName>
</protein>
<evidence type="ECO:0000313" key="2">
    <source>
        <dbReference type="EMBL" id="BAD98619.1"/>
    </source>
</evidence>
<evidence type="ECO:0000256" key="1">
    <source>
        <dbReference type="SAM" id="MobiDB-lite"/>
    </source>
</evidence>
<dbReference type="EMBL" id="AP003200">
    <property type="protein sequence ID" value="BAD98619.1"/>
    <property type="molecule type" value="Genomic_DNA"/>
</dbReference>
<gene>
    <name evidence="2" type="primary">B1046G12.35</name>
</gene>
<feature type="region of interest" description="Disordered" evidence="1">
    <location>
        <begin position="1"/>
        <end position="124"/>
    </location>
</feature>
<sequence length="179" mass="19212">MQQQRSEGQSTRRRWQELGASTASVLDPVADDGEERDGGEEDVDVVVSSSLRRRPRPCCPASPSRRGPTSPLPSRTRAPAATSSPSSAAPSVLAGSRKGAARVVTRAAHSPRRPLLVGRPPHWSPPVLVPLLPAGHRPSRRPFSPPVAARRAILLADSHPSLRCLSRRPPRRPLLVSAP</sequence>
<organism evidence="2">
    <name type="scientific">Oryza sativa subsp. japonica</name>
    <name type="common">Rice</name>
    <dbReference type="NCBI Taxonomy" id="39947"/>
    <lineage>
        <taxon>Eukaryota</taxon>
        <taxon>Viridiplantae</taxon>
        <taxon>Streptophyta</taxon>
        <taxon>Embryophyta</taxon>
        <taxon>Tracheophyta</taxon>
        <taxon>Spermatophyta</taxon>
        <taxon>Magnoliopsida</taxon>
        <taxon>Liliopsida</taxon>
        <taxon>Poales</taxon>
        <taxon>Poaceae</taxon>
        <taxon>BOP clade</taxon>
        <taxon>Oryzoideae</taxon>
        <taxon>Oryzeae</taxon>
        <taxon>Oryzinae</taxon>
        <taxon>Oryza</taxon>
        <taxon>Oryza sativa</taxon>
    </lineage>
</organism>
<reference evidence="2" key="1">
    <citation type="journal article" date="2002" name="Nature">
        <title>The genome sequence and structure of rice chromosome 1.</title>
        <authorList>
            <person name="Sasaki T."/>
            <person name="Matsumoto T."/>
            <person name="Yamamoto K."/>
            <person name="Sakata K."/>
            <person name="Baba T."/>
            <person name="Katayose Y."/>
            <person name="Wu J."/>
            <person name="Niimura Y."/>
            <person name="Cheng Z."/>
            <person name="Nagamura Y."/>
            <person name="Antonio B.A."/>
            <person name="Kanamori H."/>
            <person name="Hosokawa S."/>
            <person name="Masukawa M."/>
            <person name="Arikawa K."/>
            <person name="Chiden Y."/>
            <person name="Hayashi M."/>
            <person name="Okamoto M."/>
            <person name="Ando T."/>
            <person name="Aoki H."/>
            <person name="Arita K."/>
            <person name="Hamada M."/>
            <person name="Harada C."/>
            <person name="Hijishita S."/>
            <person name="Honda M."/>
            <person name="Ichikawa Y."/>
            <person name="Idonuma A."/>
            <person name="Iijima M."/>
            <person name="Ikeda M."/>
            <person name="Ikeno M."/>
            <person name="Itoh S."/>
            <person name="Itoh T."/>
            <person name="Itoh Y."/>
            <person name="Itoh Y."/>
            <person name="Iwabuchi A."/>
            <person name="Kamiya K."/>
            <person name="Karasawa W."/>
            <person name="Katagiri S."/>
            <person name="Kikuta A."/>
            <person name="Kobayashi N."/>
            <person name="Kono I."/>
            <person name="Machita K."/>
            <person name="Maehara T."/>
            <person name="Mizuno H."/>
            <person name="Mizubayashi T."/>
            <person name="Mukai Y."/>
            <person name="Nagasaki H."/>
            <person name="Nakashima M."/>
            <person name="Nakama Y."/>
            <person name="Nakamichi Y."/>
            <person name="Nakamura M."/>
            <person name="Namiki N."/>
            <person name="Negishi M."/>
            <person name="Ohta I."/>
            <person name="Ono N."/>
            <person name="Saji S."/>
            <person name="Sakai K."/>
            <person name="Shibata M."/>
            <person name="Shimokawa T."/>
            <person name="Shomura A."/>
            <person name="Song J."/>
            <person name="Takazaki Y."/>
            <person name="Terasawa K."/>
            <person name="Tsuji K."/>
            <person name="Waki K."/>
            <person name="Yamagata H."/>
            <person name="Yamane H."/>
            <person name="Yoshiki S."/>
            <person name="Yoshihara R."/>
            <person name="Yukawa K."/>
            <person name="Zhong H."/>
            <person name="Iwama H."/>
            <person name="Endo T."/>
            <person name="Ito H."/>
            <person name="Hahn J.H."/>
            <person name="Kim H.I."/>
            <person name="Eun M.Y."/>
            <person name="Yano M."/>
            <person name="Jiang J."/>
            <person name="Gojobori T."/>
        </authorList>
    </citation>
    <scope>NUCLEOTIDE SEQUENCE [LARGE SCALE GENOMIC DNA]</scope>
</reference>
<dbReference type="AlphaFoldDB" id="Q4VWZ1"/>
<name>Q4VWZ1_ORYSJ</name>
<feature type="compositionally biased region" description="Acidic residues" evidence="1">
    <location>
        <begin position="29"/>
        <end position="44"/>
    </location>
</feature>